<evidence type="ECO:0000313" key="18">
    <source>
        <dbReference type="Proteomes" id="UP000701680"/>
    </source>
</evidence>
<dbReference type="GO" id="GO:0000724">
    <property type="term" value="P:double-strand break repair via homologous recombination"/>
    <property type="evidence" value="ECO:0007669"/>
    <property type="project" value="InterPro"/>
</dbReference>
<keyword evidence="7 16" id="KW-0347">Helicase</keyword>
<dbReference type="GO" id="GO:0004386">
    <property type="term" value="F:helicase activity"/>
    <property type="evidence" value="ECO:0007669"/>
    <property type="project" value="UniProtKB-KW"/>
</dbReference>
<dbReference type="AlphaFoldDB" id="A0A850HGN6"/>
<dbReference type="EMBL" id="JAAITX010000004">
    <property type="protein sequence ID" value="NVH58445.1"/>
    <property type="molecule type" value="Genomic_DNA"/>
</dbReference>
<dbReference type="Pfam" id="PF12705">
    <property type="entry name" value="PDDEXK_1"/>
    <property type="match status" value="1"/>
</dbReference>
<comment type="caution">
    <text evidence="16">The sequence shown here is derived from an EMBL/GenBank/DDBJ whole genome shotgun (WGS) entry which is preliminary data.</text>
</comment>
<name>A0A850HGN6_9FIRM</name>
<evidence type="ECO:0000313" key="15">
    <source>
        <dbReference type="EMBL" id="NSK14671.1"/>
    </source>
</evidence>
<dbReference type="GO" id="GO:0051539">
    <property type="term" value="F:4 iron, 4 sulfur cluster binding"/>
    <property type="evidence" value="ECO:0007669"/>
    <property type="project" value="UniProtKB-KW"/>
</dbReference>
<dbReference type="InterPro" id="IPR011604">
    <property type="entry name" value="PDDEXK-like_dom_sf"/>
</dbReference>
<evidence type="ECO:0000313" key="16">
    <source>
        <dbReference type="EMBL" id="NVH58445.1"/>
    </source>
</evidence>
<evidence type="ECO:0000256" key="1">
    <source>
        <dbReference type="ARBA" id="ARBA00022485"/>
    </source>
</evidence>
<evidence type="ECO:0000256" key="6">
    <source>
        <dbReference type="ARBA" id="ARBA00022801"/>
    </source>
</evidence>
<evidence type="ECO:0000256" key="11">
    <source>
        <dbReference type="ARBA" id="ARBA00023014"/>
    </source>
</evidence>
<evidence type="ECO:0000259" key="14">
    <source>
        <dbReference type="PROSITE" id="PS51217"/>
    </source>
</evidence>
<reference evidence="16" key="2">
    <citation type="submission" date="2020-02" db="EMBL/GenBank/DDBJ databases">
        <authorList>
            <person name="Littmann E."/>
            <person name="Sorbara M."/>
        </authorList>
    </citation>
    <scope>NUCLEOTIDE SEQUENCE</scope>
    <source>
        <strain evidence="16">MSK.17.11</strain>
        <strain evidence="15">MSK.17.38</strain>
    </source>
</reference>
<keyword evidence="13" id="KW-0234">DNA repair</keyword>
<evidence type="ECO:0000313" key="17">
    <source>
        <dbReference type="Proteomes" id="UP000528555"/>
    </source>
</evidence>
<evidence type="ECO:0000256" key="2">
    <source>
        <dbReference type="ARBA" id="ARBA00022722"/>
    </source>
</evidence>
<evidence type="ECO:0000256" key="12">
    <source>
        <dbReference type="ARBA" id="ARBA00023125"/>
    </source>
</evidence>
<proteinExistence type="predicted"/>
<reference evidence="17 18" key="1">
    <citation type="journal article" date="2020" name="Cell Host Microbe">
        <title>Functional and Genomic Variation between Human-Derived Isolates of Lachnospiraceae Reveals Inter- and Intra-Species Diversity.</title>
        <authorList>
            <person name="Sorbara M.T."/>
            <person name="Littmann E.R."/>
            <person name="Fontana E."/>
            <person name="Moody T.U."/>
            <person name="Kohout C.E."/>
            <person name="Gjonbalaj M."/>
            <person name="Eaton V."/>
            <person name="Seok R."/>
            <person name="Leiner I.M."/>
            <person name="Pamer E.G."/>
        </authorList>
    </citation>
    <scope>NUCLEOTIDE SEQUENCE [LARGE SCALE GENOMIC DNA]</scope>
    <source>
        <strain evidence="16 17">MSK.17.11</strain>
        <strain evidence="15 18">MSK.17.38</strain>
    </source>
</reference>
<dbReference type="PROSITE" id="PS51217">
    <property type="entry name" value="UVRD_HELICASE_CTER"/>
    <property type="match status" value="1"/>
</dbReference>
<dbReference type="Proteomes" id="UP000701680">
    <property type="component" value="Unassembled WGS sequence"/>
</dbReference>
<keyword evidence="6" id="KW-0378">Hydrolase</keyword>
<dbReference type="RefSeq" id="WP_173814690.1">
    <property type="nucleotide sequence ID" value="NZ_JAAITX010000004.1"/>
</dbReference>
<keyword evidence="11" id="KW-0411">Iron-sulfur</keyword>
<dbReference type="InterPro" id="IPR014140">
    <property type="entry name" value="DNA_helicase_suAddB"/>
</dbReference>
<evidence type="ECO:0000256" key="9">
    <source>
        <dbReference type="ARBA" id="ARBA00022840"/>
    </source>
</evidence>
<dbReference type="Pfam" id="PF21445">
    <property type="entry name" value="ADDB_N"/>
    <property type="match status" value="1"/>
</dbReference>
<dbReference type="GO" id="GO:0005524">
    <property type="term" value="F:ATP binding"/>
    <property type="evidence" value="ECO:0007669"/>
    <property type="project" value="UniProtKB-KW"/>
</dbReference>
<sequence length="1134" mass="131414">MPLQFVFGPSGSGKSHYLYQHIIEESGKHPEQSYIVLVPEQFTMQTQKDLVSMHPNHGIMNIDVLSFGRLAYRVFEETGGGELPVLDDEGKNLILRKIAGDYESQLKVLRGNMKKLGYISEVKSVISEFTQYDIGEEELERVMERAGEGSRLYYKLRDIGILYRGFQDYLEKKYITKEELLDHLSRVAGKSELLQNSTIVLDGFTGFTPVQSRLMLELMKCCRKVMVTAVIDEREDPFTYSHPYQLFGLSKHMVTGLLCLAKEAAVEVEDPVRLFGHPVHRFRENEELAFLEKNLFRYGKKTFGKVPESVEIHVARSPREEAYACVSEIRKMVRTRGYRYREIGVIVSNMDVYGDYLKQAFETYQIPFFMDHKRSILLNSFVEYIRSLLGMAEENFSYESVFRFLRTDMAGMDHHVVDRVENYVLGLGIRGYKRWQEKWIRKMPGMTEEELEELNHYRVILVEKVDDLLFVLKQRKKTVRDITQAVYEFMVKEELQKKLKKQEELFQENGELALAKEYAQVYRIMIDLFDKFVELLGEEEVSLSEYCTLLDAGLEEARVGVIPPSMDQVVAGDVERTRLKDIKALFLIGANDTQLPGTLLRTGLLSEQDREKFAKEKLELAPGGKEKTYIQKFYLYMNLTKPSEAVRIFYSKVSSDGKSVRPSYLIQELKKLYPKLTVIDEEEKGVEERELTESLGIDELIKGLKQTAIAGGMKRQDGACENQQKEEKIWKELYGWYRQFPEWKEKLEQILDAVFFVKKMDALDREVAKRLYGERFENSISRMERFSACAYAHYLAYGLRLAERKVYEFQPMDMGNVCHRALEHFSGKLAGEGLDWTQVSEELRCRYIDESVEEAIADYENSVLYSSARNEYLIVRMKRMLERTVWALSKQLAAGDFRPAAYELRFAEGKIDRVDDCEDGDKIYVKVMDYKTGSKAFDMVALYHGLQMQLMVYLNAAVKWEKEQHPEKEIVPAGVFYYRIQDPFVEAPKEKEEVETLLLKELKPDGMINLQDEVLLHLDRNQKGESLAVPVKYNLNGSLGRGSKAVAQEAFQTMMDYAVQKAEEIRGKIASGDVRPSPYRRGRETACDYCRYRHICGFDSRLEGYQYLEIESMNQEEVLANMQKDVKETGKGEA</sequence>
<keyword evidence="1" id="KW-0004">4Fe-4S</keyword>
<keyword evidence="3" id="KW-0479">Metal-binding</keyword>
<dbReference type="SUPFAM" id="SSF52540">
    <property type="entry name" value="P-loop containing nucleoside triphosphate hydrolases"/>
    <property type="match status" value="1"/>
</dbReference>
<gene>
    <name evidence="16" type="primary">addB</name>
    <name evidence="16" type="ORF">G5A66_07250</name>
    <name evidence="15" type="ORF">G5A75_07270</name>
</gene>
<keyword evidence="17" id="KW-1185">Reference proteome</keyword>
<evidence type="ECO:0000256" key="5">
    <source>
        <dbReference type="ARBA" id="ARBA00022763"/>
    </source>
</evidence>
<feature type="domain" description="UvrD-like helicase C-terminal" evidence="14">
    <location>
        <begin position="281"/>
        <end position="567"/>
    </location>
</feature>
<dbReference type="PANTHER" id="PTHR30591">
    <property type="entry name" value="RECBCD ENZYME SUBUNIT RECC"/>
    <property type="match status" value="1"/>
</dbReference>
<evidence type="ECO:0000256" key="8">
    <source>
        <dbReference type="ARBA" id="ARBA00022839"/>
    </source>
</evidence>
<dbReference type="InterPro" id="IPR027417">
    <property type="entry name" value="P-loop_NTPase"/>
</dbReference>
<protein>
    <submittedName>
        <fullName evidence="16">Helicase-exonuclease AddAB subunit AddB</fullName>
    </submittedName>
</protein>
<keyword evidence="2" id="KW-0540">Nuclease</keyword>
<keyword evidence="4" id="KW-0547">Nucleotide-binding</keyword>
<organism evidence="16 17">
    <name type="scientific">Dorea phocaeensis</name>
    <dbReference type="NCBI Taxonomy" id="2040291"/>
    <lineage>
        <taxon>Bacteria</taxon>
        <taxon>Bacillati</taxon>
        <taxon>Bacillota</taxon>
        <taxon>Clostridia</taxon>
        <taxon>Lachnospirales</taxon>
        <taxon>Lachnospiraceae</taxon>
        <taxon>Dorea</taxon>
    </lineage>
</organism>
<evidence type="ECO:0000256" key="3">
    <source>
        <dbReference type="ARBA" id="ARBA00022723"/>
    </source>
</evidence>
<dbReference type="PANTHER" id="PTHR30591:SF1">
    <property type="entry name" value="RECBCD ENZYME SUBUNIT RECC"/>
    <property type="match status" value="1"/>
</dbReference>
<dbReference type="InterPro" id="IPR014017">
    <property type="entry name" value="DNA_helicase_UvrD-like_C"/>
</dbReference>
<dbReference type="InterPro" id="IPR038726">
    <property type="entry name" value="PDDEXK_AddAB-type"/>
</dbReference>
<evidence type="ECO:0000256" key="4">
    <source>
        <dbReference type="ARBA" id="ARBA00022741"/>
    </source>
</evidence>
<keyword evidence="10" id="KW-0408">Iron</keyword>
<evidence type="ECO:0000256" key="10">
    <source>
        <dbReference type="ARBA" id="ARBA00023004"/>
    </source>
</evidence>
<dbReference type="GO" id="GO:0046872">
    <property type="term" value="F:metal ion binding"/>
    <property type="evidence" value="ECO:0007669"/>
    <property type="project" value="UniProtKB-KW"/>
</dbReference>
<dbReference type="Gene3D" id="3.40.50.300">
    <property type="entry name" value="P-loop containing nucleotide triphosphate hydrolases"/>
    <property type="match status" value="4"/>
</dbReference>
<keyword evidence="12" id="KW-0238">DNA-binding</keyword>
<keyword evidence="5" id="KW-0227">DNA damage</keyword>
<accession>A0A850HGN6</accession>
<dbReference type="Proteomes" id="UP000528555">
    <property type="component" value="Unassembled WGS sequence"/>
</dbReference>
<dbReference type="EMBL" id="JAAIUO010000004">
    <property type="protein sequence ID" value="NSK14671.1"/>
    <property type="molecule type" value="Genomic_DNA"/>
</dbReference>
<evidence type="ECO:0000256" key="7">
    <source>
        <dbReference type="ARBA" id="ARBA00022806"/>
    </source>
</evidence>
<dbReference type="GO" id="GO:0004527">
    <property type="term" value="F:exonuclease activity"/>
    <property type="evidence" value="ECO:0007669"/>
    <property type="project" value="UniProtKB-KW"/>
</dbReference>
<dbReference type="GO" id="GO:0003677">
    <property type="term" value="F:DNA binding"/>
    <property type="evidence" value="ECO:0007669"/>
    <property type="project" value="UniProtKB-KW"/>
</dbReference>
<evidence type="ECO:0000256" key="13">
    <source>
        <dbReference type="ARBA" id="ARBA00023204"/>
    </source>
</evidence>
<keyword evidence="8 16" id="KW-0269">Exonuclease</keyword>
<dbReference type="Gene3D" id="3.90.320.10">
    <property type="match status" value="1"/>
</dbReference>
<keyword evidence="9" id="KW-0067">ATP-binding</keyword>
<dbReference type="InterPro" id="IPR049035">
    <property type="entry name" value="ADDB_N"/>
</dbReference>
<dbReference type="NCBIfam" id="TIGR02773">
    <property type="entry name" value="addB_Gpos"/>
    <property type="match status" value="1"/>
</dbReference>